<name>A0A7W4UBY4_9CELL</name>
<proteinExistence type="predicted"/>
<keyword evidence="1" id="KW-0812">Transmembrane</keyword>
<evidence type="ECO:0000256" key="1">
    <source>
        <dbReference type="SAM" id="Phobius"/>
    </source>
</evidence>
<keyword evidence="1" id="KW-1133">Transmembrane helix</keyword>
<feature type="transmembrane region" description="Helical" evidence="1">
    <location>
        <begin position="57"/>
        <end position="80"/>
    </location>
</feature>
<reference evidence="2 3" key="1">
    <citation type="submission" date="2020-08" db="EMBL/GenBank/DDBJ databases">
        <title>The Agave Microbiome: Exploring the role of microbial communities in plant adaptations to desert environments.</title>
        <authorList>
            <person name="Partida-Martinez L.P."/>
        </authorList>
    </citation>
    <scope>NUCLEOTIDE SEQUENCE [LARGE SCALE GENOMIC DNA]</scope>
    <source>
        <strain evidence="2 3">RAS26</strain>
    </source>
</reference>
<accession>A0A7W4UBY4</accession>
<sequence>MSLPLKDLHALSLEELERRHDEAAENTFVGISYYLDEVRRREQLAVMRSSERLARASFRLSLLSAILAGVAAVAAVIALLQ</sequence>
<gene>
    <name evidence="2" type="ORF">FHR80_000178</name>
</gene>
<dbReference type="EMBL" id="JACHVX010000001">
    <property type="protein sequence ID" value="MBB2921284.1"/>
    <property type="molecule type" value="Genomic_DNA"/>
</dbReference>
<evidence type="ECO:0000313" key="2">
    <source>
        <dbReference type="EMBL" id="MBB2921284.1"/>
    </source>
</evidence>
<dbReference type="RefSeq" id="WP_183294327.1">
    <property type="nucleotide sequence ID" value="NZ_JACHVX010000001.1"/>
</dbReference>
<keyword evidence="1" id="KW-0472">Membrane</keyword>
<organism evidence="2 3">
    <name type="scientific">Cellulomonas cellasea</name>
    <dbReference type="NCBI Taxonomy" id="43670"/>
    <lineage>
        <taxon>Bacteria</taxon>
        <taxon>Bacillati</taxon>
        <taxon>Actinomycetota</taxon>
        <taxon>Actinomycetes</taxon>
        <taxon>Micrococcales</taxon>
        <taxon>Cellulomonadaceae</taxon>
        <taxon>Cellulomonas</taxon>
    </lineage>
</organism>
<reference evidence="2 3" key="2">
    <citation type="submission" date="2020-08" db="EMBL/GenBank/DDBJ databases">
        <authorList>
            <person name="Partida-Martinez L."/>
            <person name="Huntemann M."/>
            <person name="Clum A."/>
            <person name="Wang J."/>
            <person name="Palaniappan K."/>
            <person name="Ritter S."/>
            <person name="Chen I.-M."/>
            <person name="Stamatis D."/>
            <person name="Reddy T."/>
            <person name="O'Malley R."/>
            <person name="Daum C."/>
            <person name="Shapiro N."/>
            <person name="Ivanova N."/>
            <person name="Kyrpides N."/>
            <person name="Woyke T."/>
        </authorList>
    </citation>
    <scope>NUCLEOTIDE SEQUENCE [LARGE SCALE GENOMIC DNA]</scope>
    <source>
        <strain evidence="2 3">RAS26</strain>
    </source>
</reference>
<dbReference type="AlphaFoldDB" id="A0A7W4UBY4"/>
<protein>
    <submittedName>
        <fullName evidence="2">Uncharacterized protein</fullName>
    </submittedName>
</protein>
<comment type="caution">
    <text evidence="2">The sequence shown here is derived from an EMBL/GenBank/DDBJ whole genome shotgun (WGS) entry which is preliminary data.</text>
</comment>
<dbReference type="Proteomes" id="UP000518206">
    <property type="component" value="Unassembled WGS sequence"/>
</dbReference>
<evidence type="ECO:0000313" key="3">
    <source>
        <dbReference type="Proteomes" id="UP000518206"/>
    </source>
</evidence>